<dbReference type="RefSeq" id="WP_268007446.1">
    <property type="nucleotide sequence ID" value="NZ_CP104067.1"/>
</dbReference>
<dbReference type="EMBL" id="CP104067">
    <property type="protein sequence ID" value="WAH43566.1"/>
    <property type="molecule type" value="Genomic_DNA"/>
</dbReference>
<evidence type="ECO:0000313" key="2">
    <source>
        <dbReference type="Proteomes" id="UP001164761"/>
    </source>
</evidence>
<proteinExistence type="predicted"/>
<gene>
    <name evidence="1" type="ORF">NZD89_09370</name>
</gene>
<organism evidence="1 2">
    <name type="scientific">Alicyclobacillus fastidiosus</name>
    <dbReference type="NCBI Taxonomy" id="392011"/>
    <lineage>
        <taxon>Bacteria</taxon>
        <taxon>Bacillati</taxon>
        <taxon>Bacillota</taxon>
        <taxon>Bacilli</taxon>
        <taxon>Bacillales</taxon>
        <taxon>Alicyclobacillaceae</taxon>
        <taxon>Alicyclobacillus</taxon>
    </lineage>
</organism>
<dbReference type="Proteomes" id="UP001164761">
    <property type="component" value="Chromosome"/>
</dbReference>
<reference evidence="1" key="1">
    <citation type="submission" date="2022-08" db="EMBL/GenBank/DDBJ databases">
        <title>Alicyclobacillus fastidiosus DSM 17978, complete genome.</title>
        <authorList>
            <person name="Wang Q."/>
            <person name="Cai R."/>
            <person name="Wang Z."/>
        </authorList>
    </citation>
    <scope>NUCLEOTIDE SEQUENCE</scope>
    <source>
        <strain evidence="1">DSM 17978</strain>
    </source>
</reference>
<accession>A0ABY6ZN06</accession>
<evidence type="ECO:0000313" key="1">
    <source>
        <dbReference type="EMBL" id="WAH43566.1"/>
    </source>
</evidence>
<sequence length="113" mass="11758">MGQPFLQSGTISCPANTTWTAGVTITPPAGSNGLMITELMLANGSTSYLAVDWTFNGNVPGPYIYANLGDSNGHTSVTGRKIFVPAGQTLTLMYNNGGSSSYSAGYYVTGYTV</sequence>
<keyword evidence="2" id="KW-1185">Reference proteome</keyword>
<evidence type="ECO:0008006" key="3">
    <source>
        <dbReference type="Google" id="ProtNLM"/>
    </source>
</evidence>
<protein>
    <recommendedName>
        <fullName evidence="3">CUB domain-containing protein</fullName>
    </recommendedName>
</protein>
<name>A0ABY6ZN06_9BACL</name>